<protein>
    <submittedName>
        <fullName evidence="7">MBL fold metallo-hydrolase</fullName>
    </submittedName>
</protein>
<dbReference type="PANTHER" id="PTHR43546">
    <property type="entry name" value="UPF0173 METAL-DEPENDENT HYDROLASE MJ1163-RELATED"/>
    <property type="match status" value="1"/>
</dbReference>
<dbReference type="RefSeq" id="WP_272171433.1">
    <property type="nucleotide sequence ID" value="NZ_JAQOSL010000030.1"/>
</dbReference>
<name>A0ABW1B7N6_9ACTN</name>
<organism evidence="7 8">
    <name type="scientific">Streptomyces heilongjiangensis</name>
    <dbReference type="NCBI Taxonomy" id="945052"/>
    <lineage>
        <taxon>Bacteria</taxon>
        <taxon>Bacillati</taxon>
        <taxon>Actinomycetota</taxon>
        <taxon>Actinomycetes</taxon>
        <taxon>Kitasatosporales</taxon>
        <taxon>Streptomycetaceae</taxon>
        <taxon>Streptomyces</taxon>
    </lineage>
</organism>
<evidence type="ECO:0000256" key="1">
    <source>
        <dbReference type="ARBA" id="ARBA00022714"/>
    </source>
</evidence>
<accession>A0ABW1B7N6</accession>
<keyword evidence="4" id="KW-0411">Iron-sulfur</keyword>
<evidence type="ECO:0000256" key="2">
    <source>
        <dbReference type="ARBA" id="ARBA00022723"/>
    </source>
</evidence>
<dbReference type="CDD" id="cd03467">
    <property type="entry name" value="Rieske"/>
    <property type="match status" value="1"/>
</dbReference>
<sequence length="560" mass="61860">MKITFLGHAGALVEADGVKLVCDPWFSEGGAFLSGWHQLPDNSACAPLVREATHVYVSHDHQDHFDADVLDALDPSVTLLMPDYPLPTWKRLVRSLRGPAPVLLGDQEVFRAGPLRLRLIHSPTPRHQDSALVIEDTVTGQVVVNLNDCQVDRDQLRTIRRLHPRIDVVLAQFSGATWFPFAYSFPAAEQVEAAQRKKVNSMRRWTRYMQALEPRCAVAFAGPPALLDPDLAAHFFAESSVFTTPPELLAWLRRTHPDLAERTVAPLPGDTLDVSTGRSTADPAIREGFDWEDLAPYIAEYARRRAPAIAEVVARYPEPRHDLYDGFAAHFKALFAAGERLCRAVDAVAAFDVRGPGGGFWLVDFRSLEVREGTGPESDPHDYRFTLSSRYLPEILAGGMSWEEFFFSFRFSAWRPGIGAYNEELMSVLRCSDPDDLAVYLRRTAQGGERPAGTFTLETPRGTYRVSDVCPHLGARLGPGDYDPELDAVVCPQHGWRFALPDGACANGRARLDVSPAGPAAVPDTPADVSAALAPDTATHTQPHTPTDAPRRPRERQAHQ</sequence>
<dbReference type="Gene3D" id="3.60.15.10">
    <property type="entry name" value="Ribonuclease Z/Hydroxyacylglutathione hydrolase-like"/>
    <property type="match status" value="1"/>
</dbReference>
<dbReference type="SUPFAM" id="SSF55718">
    <property type="entry name" value="SCP-like"/>
    <property type="match status" value="1"/>
</dbReference>
<dbReference type="InterPro" id="IPR057330">
    <property type="entry name" value="SCP2_Rv3818"/>
</dbReference>
<proteinExistence type="predicted"/>
<dbReference type="InterPro" id="IPR050114">
    <property type="entry name" value="UPF0173_UPF0282_UlaG_hydrolase"/>
</dbReference>
<evidence type="ECO:0000256" key="4">
    <source>
        <dbReference type="ARBA" id="ARBA00023014"/>
    </source>
</evidence>
<dbReference type="InterPro" id="IPR036922">
    <property type="entry name" value="Rieske_2Fe-2S_sf"/>
</dbReference>
<evidence type="ECO:0000259" key="6">
    <source>
        <dbReference type="PROSITE" id="PS51296"/>
    </source>
</evidence>
<comment type="caution">
    <text evidence="7">The sequence shown here is derived from an EMBL/GenBank/DDBJ whole genome shotgun (WGS) entry which is preliminary data.</text>
</comment>
<dbReference type="InterPro" id="IPR036866">
    <property type="entry name" value="RibonucZ/Hydroxyglut_hydro"/>
</dbReference>
<dbReference type="PANTHER" id="PTHR43546:SF3">
    <property type="entry name" value="UPF0173 METAL-DEPENDENT HYDROLASE MJ1163"/>
    <property type="match status" value="1"/>
</dbReference>
<keyword evidence="1" id="KW-0001">2Fe-2S</keyword>
<evidence type="ECO:0000313" key="7">
    <source>
        <dbReference type="EMBL" id="MFC5809143.1"/>
    </source>
</evidence>
<reference evidence="8" key="1">
    <citation type="journal article" date="2019" name="Int. J. Syst. Evol. Microbiol.">
        <title>The Global Catalogue of Microorganisms (GCM) 10K type strain sequencing project: providing services to taxonomists for standard genome sequencing and annotation.</title>
        <authorList>
            <consortium name="The Broad Institute Genomics Platform"/>
            <consortium name="The Broad Institute Genome Sequencing Center for Infectious Disease"/>
            <person name="Wu L."/>
            <person name="Ma J."/>
        </authorList>
    </citation>
    <scope>NUCLEOTIDE SEQUENCE [LARGE SCALE GENOMIC DNA]</scope>
    <source>
        <strain evidence="8">JCM 9918</strain>
    </source>
</reference>
<evidence type="ECO:0000256" key="3">
    <source>
        <dbReference type="ARBA" id="ARBA00023004"/>
    </source>
</evidence>
<keyword evidence="3" id="KW-0408">Iron</keyword>
<dbReference type="Pfam" id="PF13483">
    <property type="entry name" value="Lactamase_B_3"/>
    <property type="match status" value="1"/>
</dbReference>
<evidence type="ECO:0000256" key="5">
    <source>
        <dbReference type="SAM" id="MobiDB-lite"/>
    </source>
</evidence>
<dbReference type="SUPFAM" id="SSF56281">
    <property type="entry name" value="Metallo-hydrolase/oxidoreductase"/>
    <property type="match status" value="1"/>
</dbReference>
<dbReference type="Proteomes" id="UP001596112">
    <property type="component" value="Unassembled WGS sequence"/>
</dbReference>
<dbReference type="InterPro" id="IPR036527">
    <property type="entry name" value="SCP2_sterol-bd_dom_sf"/>
</dbReference>
<dbReference type="EMBL" id="JBHSNZ010000009">
    <property type="protein sequence ID" value="MFC5809143.1"/>
    <property type="molecule type" value="Genomic_DNA"/>
</dbReference>
<keyword evidence="8" id="KW-1185">Reference proteome</keyword>
<feature type="region of interest" description="Disordered" evidence="5">
    <location>
        <begin position="516"/>
        <end position="560"/>
    </location>
</feature>
<feature type="compositionally biased region" description="Basic and acidic residues" evidence="5">
    <location>
        <begin position="549"/>
        <end position="560"/>
    </location>
</feature>
<dbReference type="SUPFAM" id="SSF50022">
    <property type="entry name" value="ISP domain"/>
    <property type="match status" value="1"/>
</dbReference>
<dbReference type="PROSITE" id="PS51296">
    <property type="entry name" value="RIESKE"/>
    <property type="match status" value="1"/>
</dbReference>
<feature type="domain" description="Rieske" evidence="6">
    <location>
        <begin position="466"/>
        <end position="516"/>
    </location>
</feature>
<dbReference type="InterPro" id="IPR017941">
    <property type="entry name" value="Rieske_2Fe-2S"/>
</dbReference>
<evidence type="ECO:0000313" key="8">
    <source>
        <dbReference type="Proteomes" id="UP001596112"/>
    </source>
</evidence>
<dbReference type="Pfam" id="PF00355">
    <property type="entry name" value="Rieske"/>
    <property type="match status" value="1"/>
</dbReference>
<dbReference type="Gene3D" id="2.102.10.10">
    <property type="entry name" value="Rieske [2Fe-2S] iron-sulphur domain"/>
    <property type="match status" value="1"/>
</dbReference>
<dbReference type="Pfam" id="PF25451">
    <property type="entry name" value="SCP2_Rv3818"/>
    <property type="match status" value="1"/>
</dbReference>
<keyword evidence="2" id="KW-0479">Metal-binding</keyword>
<gene>
    <name evidence="7" type="ORF">ACFQGO_16790</name>
</gene>